<dbReference type="InterPro" id="IPR035093">
    <property type="entry name" value="RelE/ParE_toxin_dom_sf"/>
</dbReference>
<evidence type="ECO:0000313" key="2">
    <source>
        <dbReference type="EMBL" id="RXJ69509.1"/>
    </source>
</evidence>
<comment type="caution">
    <text evidence="2">The sequence shown here is derived from an EMBL/GenBank/DDBJ whole genome shotgun (WGS) entry which is preliminary data.</text>
</comment>
<dbReference type="InterPro" id="IPR007712">
    <property type="entry name" value="RelE/ParE_toxin"/>
</dbReference>
<evidence type="ECO:0000256" key="1">
    <source>
        <dbReference type="ARBA" id="ARBA00022649"/>
    </source>
</evidence>
<gene>
    <name evidence="2" type="ORF">CRV08_02055</name>
</gene>
<accession>A0A4Q0YK16</accession>
<proteinExistence type="predicted"/>
<evidence type="ECO:0000313" key="3">
    <source>
        <dbReference type="Proteomes" id="UP000290172"/>
    </source>
</evidence>
<organism evidence="2 3">
    <name type="scientific">Halarcobacter ebronensis</name>
    <dbReference type="NCBI Taxonomy" id="1462615"/>
    <lineage>
        <taxon>Bacteria</taxon>
        <taxon>Pseudomonadati</taxon>
        <taxon>Campylobacterota</taxon>
        <taxon>Epsilonproteobacteria</taxon>
        <taxon>Campylobacterales</taxon>
        <taxon>Arcobacteraceae</taxon>
        <taxon>Halarcobacter</taxon>
    </lineage>
</organism>
<protein>
    <submittedName>
        <fullName evidence="2">Plasmid stabilization protein</fullName>
    </submittedName>
</protein>
<dbReference type="Gene3D" id="3.30.2310.20">
    <property type="entry name" value="RelE-like"/>
    <property type="match status" value="1"/>
</dbReference>
<keyword evidence="1" id="KW-1277">Toxin-antitoxin system</keyword>
<dbReference type="Proteomes" id="UP000290172">
    <property type="component" value="Unassembled WGS sequence"/>
</dbReference>
<dbReference type="EMBL" id="PDKJ01000002">
    <property type="protein sequence ID" value="RXJ69509.1"/>
    <property type="molecule type" value="Genomic_DNA"/>
</dbReference>
<dbReference type="RefSeq" id="WP_128978571.1">
    <property type="nucleotide sequence ID" value="NZ_PDKJ01000002.1"/>
</dbReference>
<dbReference type="Pfam" id="PF05016">
    <property type="entry name" value="ParE_toxin"/>
    <property type="match status" value="1"/>
</dbReference>
<sequence>MKIVLSYNFKIQLTNIIDYIAKDKKAAANNFKNELQFKISQLINFPMMYRKSNYYDNENIRDLIFKGYTVVYEIHEDTIYILDIFKWMDK</sequence>
<name>A0A4Q0YK16_9BACT</name>
<dbReference type="AlphaFoldDB" id="A0A4Q0YK16"/>
<reference evidence="2 3" key="1">
    <citation type="submission" date="2017-10" db="EMBL/GenBank/DDBJ databases">
        <title>Genomics of the genus Arcobacter.</title>
        <authorList>
            <person name="Perez-Cataluna A."/>
            <person name="Figueras M.J."/>
        </authorList>
    </citation>
    <scope>NUCLEOTIDE SEQUENCE [LARGE SCALE GENOMIC DNA]</scope>
    <source>
        <strain evidence="2 3">CECT 8993</strain>
    </source>
</reference>